<dbReference type="AlphaFoldDB" id="A0A9W8I5A6"/>
<dbReference type="Proteomes" id="UP001140094">
    <property type="component" value="Unassembled WGS sequence"/>
</dbReference>
<dbReference type="InterPro" id="IPR036629">
    <property type="entry name" value="YjbJ_sf"/>
</dbReference>
<name>A0A9W8I5A6_9FUNG</name>
<dbReference type="SUPFAM" id="SSF69047">
    <property type="entry name" value="Hypothetical protein YjbJ"/>
    <property type="match status" value="1"/>
</dbReference>
<feature type="compositionally biased region" description="Basic and acidic residues" evidence="1">
    <location>
        <begin position="39"/>
        <end position="51"/>
    </location>
</feature>
<feature type="region of interest" description="Disordered" evidence="1">
    <location>
        <begin position="39"/>
        <end position="118"/>
    </location>
</feature>
<keyword evidence="3" id="KW-1185">Reference proteome</keyword>
<organism evidence="2 3">
    <name type="scientific">Coemansia guatemalensis</name>
    <dbReference type="NCBI Taxonomy" id="2761395"/>
    <lineage>
        <taxon>Eukaryota</taxon>
        <taxon>Fungi</taxon>
        <taxon>Fungi incertae sedis</taxon>
        <taxon>Zoopagomycota</taxon>
        <taxon>Kickxellomycotina</taxon>
        <taxon>Kickxellomycetes</taxon>
        <taxon>Kickxellales</taxon>
        <taxon>Kickxellaceae</taxon>
        <taxon>Coemansia</taxon>
    </lineage>
</organism>
<evidence type="ECO:0000313" key="3">
    <source>
        <dbReference type="Proteomes" id="UP001140094"/>
    </source>
</evidence>
<feature type="compositionally biased region" description="Basic and acidic residues" evidence="1">
    <location>
        <begin position="102"/>
        <end position="111"/>
    </location>
</feature>
<dbReference type="OrthoDB" id="9999611at2759"/>
<dbReference type="EMBL" id="JANBUO010000012">
    <property type="protein sequence ID" value="KAJ2809066.1"/>
    <property type="molecule type" value="Genomic_DNA"/>
</dbReference>
<proteinExistence type="predicted"/>
<evidence type="ECO:0000256" key="1">
    <source>
        <dbReference type="SAM" id="MobiDB-lite"/>
    </source>
</evidence>
<gene>
    <name evidence="2" type="ORF">H4R20_000430</name>
</gene>
<comment type="caution">
    <text evidence="2">The sequence shown here is derived from an EMBL/GenBank/DDBJ whole genome shotgun (WGS) entry which is preliminary data.</text>
</comment>
<sequence length="118" mass="13369">MSNFINQATGYVKETVGNLTGNEDMKVSGHVQYVRAIGEREIEKSRKEQQKSSDNANNDTFMKRNQESMKVTGGAAQEYFGKLTGNSERERSGHNMRAQTLGEKKLNEKRPKQSQKIQ</sequence>
<evidence type="ECO:0008006" key="4">
    <source>
        <dbReference type="Google" id="ProtNLM"/>
    </source>
</evidence>
<reference evidence="2" key="1">
    <citation type="submission" date="2022-07" db="EMBL/GenBank/DDBJ databases">
        <title>Phylogenomic reconstructions and comparative analyses of Kickxellomycotina fungi.</title>
        <authorList>
            <person name="Reynolds N.K."/>
            <person name="Stajich J.E."/>
            <person name="Barry K."/>
            <person name="Grigoriev I.V."/>
            <person name="Crous P."/>
            <person name="Smith M.E."/>
        </authorList>
    </citation>
    <scope>NUCLEOTIDE SEQUENCE</scope>
    <source>
        <strain evidence="2">NRRL 1565</strain>
    </source>
</reference>
<accession>A0A9W8I5A6</accession>
<protein>
    <recommendedName>
        <fullName evidence="4">CsbD-like domain-containing protein</fullName>
    </recommendedName>
</protein>
<evidence type="ECO:0000313" key="2">
    <source>
        <dbReference type="EMBL" id="KAJ2809066.1"/>
    </source>
</evidence>